<gene>
    <name evidence="2" type="ORF">RGQ29_015823</name>
</gene>
<feature type="region of interest" description="Disordered" evidence="1">
    <location>
        <begin position="137"/>
        <end position="175"/>
    </location>
</feature>
<dbReference type="Proteomes" id="UP001324115">
    <property type="component" value="Unassembled WGS sequence"/>
</dbReference>
<evidence type="ECO:0000256" key="1">
    <source>
        <dbReference type="SAM" id="MobiDB-lite"/>
    </source>
</evidence>
<keyword evidence="3" id="KW-1185">Reference proteome</keyword>
<accession>A0AAN7FQH1</accession>
<organism evidence="2 3">
    <name type="scientific">Quercus rubra</name>
    <name type="common">Northern red oak</name>
    <name type="synonym">Quercus borealis</name>
    <dbReference type="NCBI Taxonomy" id="3512"/>
    <lineage>
        <taxon>Eukaryota</taxon>
        <taxon>Viridiplantae</taxon>
        <taxon>Streptophyta</taxon>
        <taxon>Embryophyta</taxon>
        <taxon>Tracheophyta</taxon>
        <taxon>Spermatophyta</taxon>
        <taxon>Magnoliopsida</taxon>
        <taxon>eudicotyledons</taxon>
        <taxon>Gunneridae</taxon>
        <taxon>Pentapetalae</taxon>
        <taxon>rosids</taxon>
        <taxon>fabids</taxon>
        <taxon>Fagales</taxon>
        <taxon>Fagaceae</taxon>
        <taxon>Quercus</taxon>
    </lineage>
</organism>
<proteinExistence type="predicted"/>
<feature type="region of interest" description="Disordered" evidence="1">
    <location>
        <begin position="206"/>
        <end position="233"/>
    </location>
</feature>
<evidence type="ECO:0000313" key="3">
    <source>
        <dbReference type="Proteomes" id="UP001324115"/>
    </source>
</evidence>
<feature type="compositionally biased region" description="Basic and acidic residues" evidence="1">
    <location>
        <begin position="148"/>
        <end position="166"/>
    </location>
</feature>
<dbReference type="AlphaFoldDB" id="A0AAN7FQH1"/>
<reference evidence="2 3" key="1">
    <citation type="journal article" date="2023" name="G3 (Bethesda)">
        <title>A haplotype-resolved chromosome-scale genome for Quercus rubra L. provides insights into the genetics of adaptive traits for red oak species.</title>
        <authorList>
            <person name="Kapoor B."/>
            <person name="Jenkins J."/>
            <person name="Schmutz J."/>
            <person name="Zhebentyayeva T."/>
            <person name="Kuelheim C."/>
            <person name="Coggeshall M."/>
            <person name="Heim C."/>
            <person name="Lasky J.R."/>
            <person name="Leites L."/>
            <person name="Islam-Faridi N."/>
            <person name="Romero-Severson J."/>
            <person name="DeLeo V.L."/>
            <person name="Lucas S.M."/>
            <person name="Lazic D."/>
            <person name="Gailing O."/>
            <person name="Carlson J."/>
            <person name="Staton M."/>
        </authorList>
    </citation>
    <scope>NUCLEOTIDE SEQUENCE [LARGE SCALE GENOMIC DNA]</scope>
    <source>
        <strain evidence="2">Pseudo-F2</strain>
    </source>
</reference>
<evidence type="ECO:0000313" key="2">
    <source>
        <dbReference type="EMBL" id="KAK4598515.1"/>
    </source>
</evidence>
<comment type="caution">
    <text evidence="2">The sequence shown here is derived from an EMBL/GenBank/DDBJ whole genome shotgun (WGS) entry which is preliminary data.</text>
</comment>
<name>A0AAN7FQH1_QUERU</name>
<sequence>MFLSLPYALEVYLRCWNLLEDYPSQAKAYLTDIRQAHDVQWDLLKKQWHAAARQRRAAIRAKRVQYNEDHEQYLCNTRLNRSGEQKKFHQNGDRPLDEGPLDEGQACDVQWELLKKQWHAAARQRCAAIRAKRGQYNEELEPSMPKPLLDRMGEQKKCHQNGDRQLGEGQVSKGKDHDGGFDHLLILAWSAELLSESEVCFHEEHRNDKNSEGLCTDPNAQKPEENLSNATSTDQKYIGTQNDELLASANVGAEQDGICCQAKIPRLSQIWRQARSKSHFLVQDNNGEYTDDHLQGRTPRLSQIRHLARSRHLQKPGEQNLGRVPAVQGQTVAECNLPKENGVDERHINMRINQPAADRSWCQKMQNTSKQSYIIGHQKEINNRTLACRSHRFVGVSSDLGQLKEQQRLARHLRALKISKRRGHLRTEHIDSSVREKMHALNKTQVGLTGLVDPHCLSYMSMMPREQNLVACQQELLGTFAWNNEMTETYLGATKMQGQHMVNQPWGQMHNGGTSLLFPILAMPLREYCCMPEYQQRSQQIDEKMALKNMHKDFNNCVLNDKACPAELDGGPMKMVHKSLLAANSLSHEGYTC</sequence>
<protein>
    <submittedName>
        <fullName evidence="2">Uncharacterized protein</fullName>
    </submittedName>
</protein>
<dbReference type="EMBL" id="JAXUIC010000003">
    <property type="protein sequence ID" value="KAK4598515.1"/>
    <property type="molecule type" value="Genomic_DNA"/>
</dbReference>